<gene>
    <name evidence="2" type="ORF">BSK47_23060</name>
    <name evidence="1" type="ORF">CD191_23630</name>
</gene>
<evidence type="ECO:0000313" key="2">
    <source>
        <dbReference type="EMBL" id="OME14686.1"/>
    </source>
</evidence>
<evidence type="ECO:0000313" key="3">
    <source>
        <dbReference type="Proteomes" id="UP000187323"/>
    </source>
</evidence>
<reference evidence="1 4" key="2">
    <citation type="submission" date="2017-06" db="EMBL/GenBank/DDBJ databases">
        <title>Complete genome sequence of Paenibacillus odorifer CBA7130.</title>
        <authorList>
            <person name="Nam Y.-D."/>
            <person name="Kang J."/>
            <person name="Chung W.-H."/>
        </authorList>
    </citation>
    <scope>NUCLEOTIDE SEQUENCE [LARGE SCALE GENOMIC DNA]</scope>
    <source>
        <strain evidence="1 4">CBA7130</strain>
    </source>
</reference>
<dbReference type="EMBL" id="MPTO01000024">
    <property type="protein sequence ID" value="OME14686.1"/>
    <property type="molecule type" value="Genomic_DNA"/>
</dbReference>
<dbReference type="EMBL" id="CP021965">
    <property type="protein sequence ID" value="AWV35389.1"/>
    <property type="molecule type" value="Genomic_DNA"/>
</dbReference>
<protein>
    <submittedName>
        <fullName evidence="2">Uncharacterized protein</fullName>
    </submittedName>
</protein>
<organism evidence="2 3">
    <name type="scientific">Paenibacillus odorifer</name>
    <dbReference type="NCBI Taxonomy" id="189426"/>
    <lineage>
        <taxon>Bacteria</taxon>
        <taxon>Bacillati</taxon>
        <taxon>Bacillota</taxon>
        <taxon>Bacilli</taxon>
        <taxon>Bacillales</taxon>
        <taxon>Paenibacillaceae</taxon>
        <taxon>Paenibacillus</taxon>
    </lineage>
</organism>
<evidence type="ECO:0000313" key="4">
    <source>
        <dbReference type="Proteomes" id="UP000249163"/>
    </source>
</evidence>
<accession>A0A1R0YVU4</accession>
<name>A0A1R0YVU4_9BACL</name>
<evidence type="ECO:0000313" key="1">
    <source>
        <dbReference type="EMBL" id="AWV35389.1"/>
    </source>
</evidence>
<dbReference type="AlphaFoldDB" id="A0A1R0YVU4"/>
<sequence>MEKYPGTTDWESYGSLCISQKARRRDRTTSDQRKKPQSLAAYLKRVEEAAFSVLCRKPIFSLKVRKHPHKGNRPQERIFRTSLIAKDREEKLLHE</sequence>
<dbReference type="Proteomes" id="UP000187323">
    <property type="component" value="Unassembled WGS sequence"/>
</dbReference>
<reference evidence="2 3" key="1">
    <citation type="submission" date="2016-10" db="EMBL/GenBank/DDBJ databases">
        <title>Paenibacillus species isolates.</title>
        <authorList>
            <person name="Beno S.M."/>
        </authorList>
    </citation>
    <scope>NUCLEOTIDE SEQUENCE [LARGE SCALE GENOMIC DNA]</scope>
    <source>
        <strain evidence="2 3">FSL H7-0918</strain>
    </source>
</reference>
<proteinExistence type="predicted"/>
<dbReference type="Proteomes" id="UP000249163">
    <property type="component" value="Chromosome"/>
</dbReference>